<dbReference type="EMBL" id="BPLR01019487">
    <property type="protein sequence ID" value="GIX68382.1"/>
    <property type="molecule type" value="Genomic_DNA"/>
</dbReference>
<comment type="caution">
    <text evidence="1">The sequence shown here is derived from an EMBL/GenBank/DDBJ whole genome shotgun (WGS) entry which is preliminary data.</text>
</comment>
<gene>
    <name evidence="1" type="ORF">CEXT_154751</name>
</gene>
<organism evidence="1 2">
    <name type="scientific">Caerostris extrusa</name>
    <name type="common">Bark spider</name>
    <name type="synonym">Caerostris bankana</name>
    <dbReference type="NCBI Taxonomy" id="172846"/>
    <lineage>
        <taxon>Eukaryota</taxon>
        <taxon>Metazoa</taxon>
        <taxon>Ecdysozoa</taxon>
        <taxon>Arthropoda</taxon>
        <taxon>Chelicerata</taxon>
        <taxon>Arachnida</taxon>
        <taxon>Araneae</taxon>
        <taxon>Araneomorphae</taxon>
        <taxon>Entelegynae</taxon>
        <taxon>Araneoidea</taxon>
        <taxon>Araneidae</taxon>
        <taxon>Caerostris</taxon>
    </lineage>
</organism>
<dbReference type="Proteomes" id="UP001054945">
    <property type="component" value="Unassembled WGS sequence"/>
</dbReference>
<name>A0AAV4M9D1_CAEEX</name>
<reference evidence="1 2" key="1">
    <citation type="submission" date="2021-06" db="EMBL/GenBank/DDBJ databases">
        <title>Caerostris extrusa draft genome.</title>
        <authorList>
            <person name="Kono N."/>
            <person name="Arakawa K."/>
        </authorList>
    </citation>
    <scope>NUCLEOTIDE SEQUENCE [LARGE SCALE GENOMIC DNA]</scope>
</reference>
<evidence type="ECO:0000313" key="1">
    <source>
        <dbReference type="EMBL" id="GIX68382.1"/>
    </source>
</evidence>
<sequence>MNITLKKKIPVSIPVVSTQQGELLSSMSNPDITVNIDFDSSCGECMPINQNSLQCDVAQNLAAKVVDASVACEQKF</sequence>
<evidence type="ECO:0000313" key="2">
    <source>
        <dbReference type="Proteomes" id="UP001054945"/>
    </source>
</evidence>
<dbReference type="AlphaFoldDB" id="A0AAV4M9D1"/>
<protein>
    <submittedName>
        <fullName evidence="1">Uncharacterized protein</fullName>
    </submittedName>
</protein>
<proteinExistence type="predicted"/>
<keyword evidence="2" id="KW-1185">Reference proteome</keyword>
<accession>A0AAV4M9D1</accession>